<feature type="domain" description="HTH marR-type" evidence="1">
    <location>
        <begin position="1"/>
        <end position="148"/>
    </location>
</feature>
<dbReference type="InterPro" id="IPR036388">
    <property type="entry name" value="WH-like_DNA-bd_sf"/>
</dbReference>
<dbReference type="InterPro" id="IPR036390">
    <property type="entry name" value="WH_DNA-bd_sf"/>
</dbReference>
<dbReference type="PRINTS" id="PR00598">
    <property type="entry name" value="HTHMARR"/>
</dbReference>
<dbReference type="PROSITE" id="PS50995">
    <property type="entry name" value="HTH_MARR_2"/>
    <property type="match status" value="1"/>
</dbReference>
<dbReference type="InterPro" id="IPR039422">
    <property type="entry name" value="MarR/SlyA-like"/>
</dbReference>
<dbReference type="CDD" id="cd04301">
    <property type="entry name" value="NAT_SF"/>
    <property type="match status" value="1"/>
</dbReference>
<dbReference type="SUPFAM" id="SSF55729">
    <property type="entry name" value="Acyl-CoA N-acyltransferases (Nat)"/>
    <property type="match status" value="1"/>
</dbReference>
<feature type="domain" description="N-acetyltransferase" evidence="2">
    <location>
        <begin position="189"/>
        <end position="360"/>
    </location>
</feature>
<evidence type="ECO:0000259" key="2">
    <source>
        <dbReference type="PROSITE" id="PS51186"/>
    </source>
</evidence>
<organism evidence="3 4">
    <name type="scientific">Curtobacterium salicis</name>
    <dbReference type="NCBI Taxonomy" id="1779862"/>
    <lineage>
        <taxon>Bacteria</taxon>
        <taxon>Bacillati</taxon>
        <taxon>Actinomycetota</taxon>
        <taxon>Actinomycetes</taxon>
        <taxon>Micrococcales</taxon>
        <taxon>Microbacteriaceae</taxon>
        <taxon>Curtobacterium</taxon>
    </lineage>
</organism>
<dbReference type="Pfam" id="PF00583">
    <property type="entry name" value="Acetyltransf_1"/>
    <property type="match status" value="1"/>
</dbReference>
<dbReference type="PANTHER" id="PTHR33164">
    <property type="entry name" value="TRANSCRIPTIONAL REGULATOR, MARR FAMILY"/>
    <property type="match status" value="1"/>
</dbReference>
<dbReference type="SUPFAM" id="SSF46785">
    <property type="entry name" value="Winged helix' DNA-binding domain"/>
    <property type="match status" value="1"/>
</dbReference>
<dbReference type="InterPro" id="IPR000835">
    <property type="entry name" value="HTH_MarR-typ"/>
</dbReference>
<sequence>MTDDVPWLSREQLRAWMGFLAVMELLPAALDHQLQRDADLTLFDYMVIAMLSETECRTLRMSVLASATNASLPRLSHVVSRLEKRGLVSRCPSTEDRRATDVRLTDAGFDHIVAAAPDHVRTARRLVIDALTDEQVAELDGISRVLLGRVDPEGRFAAVAKMPEDEPTICEARLTGTGDDSFPDVVDGTTYRPATADDLPLLRRASLDAMNWSAGRFTDADLDRPEFAHYFRAFDPDRPTDDRPADRADERAADIGVVASDDDGPLGVAWAVHLPASDPGYGFVAEDVPELTLAVDARARGRGVGSALLTRLVAAGRAAGWPGISLSVEDGNTGARILYERAGFRTVGRNGDSDTMQLVF</sequence>
<keyword evidence="3" id="KW-0238">DNA-binding</keyword>
<dbReference type="InterPro" id="IPR000182">
    <property type="entry name" value="GNAT_dom"/>
</dbReference>
<dbReference type="Pfam" id="PF01047">
    <property type="entry name" value="MarR"/>
    <property type="match status" value="1"/>
</dbReference>
<accession>A0ABX0TDY6</accession>
<evidence type="ECO:0000313" key="3">
    <source>
        <dbReference type="EMBL" id="NII42399.1"/>
    </source>
</evidence>
<name>A0ABX0TDY6_9MICO</name>
<dbReference type="EMBL" id="JAAOYO010000005">
    <property type="protein sequence ID" value="NII42399.1"/>
    <property type="molecule type" value="Genomic_DNA"/>
</dbReference>
<protein>
    <submittedName>
        <fullName evidence="3">DNA-binding MarR family transcriptional regulator/GNAT superfamily N-acetyltransferase</fullName>
    </submittedName>
</protein>
<dbReference type="SMART" id="SM00347">
    <property type="entry name" value="HTH_MARR"/>
    <property type="match status" value="1"/>
</dbReference>
<dbReference type="PANTHER" id="PTHR33164:SF99">
    <property type="entry name" value="MARR FAMILY REGULATORY PROTEIN"/>
    <property type="match status" value="1"/>
</dbReference>
<dbReference type="GO" id="GO:0003677">
    <property type="term" value="F:DNA binding"/>
    <property type="evidence" value="ECO:0007669"/>
    <property type="project" value="UniProtKB-KW"/>
</dbReference>
<dbReference type="RefSeq" id="WP_341849913.1">
    <property type="nucleotide sequence ID" value="NZ_JAAOYO010000005.1"/>
</dbReference>
<evidence type="ECO:0000313" key="4">
    <source>
        <dbReference type="Proteomes" id="UP001318300"/>
    </source>
</evidence>
<keyword evidence="4" id="KW-1185">Reference proteome</keyword>
<comment type="caution">
    <text evidence="3">The sequence shown here is derived from an EMBL/GenBank/DDBJ whole genome shotgun (WGS) entry which is preliminary data.</text>
</comment>
<gene>
    <name evidence="3" type="ORF">E9228_003068</name>
</gene>
<dbReference type="InterPro" id="IPR016181">
    <property type="entry name" value="Acyl_CoA_acyltransferase"/>
</dbReference>
<reference evidence="3 4" key="1">
    <citation type="submission" date="2020-03" db="EMBL/GenBank/DDBJ databases">
        <title>Above-ground endophytic microbial communities from plants in different locations in the United States.</title>
        <authorList>
            <person name="Frank C."/>
        </authorList>
    </citation>
    <scope>NUCLEOTIDE SEQUENCE [LARGE SCALE GENOMIC DNA]</scope>
    <source>
        <strain evidence="3 4">WW7</strain>
    </source>
</reference>
<dbReference type="Gene3D" id="3.40.630.30">
    <property type="match status" value="1"/>
</dbReference>
<dbReference type="Gene3D" id="1.10.10.10">
    <property type="entry name" value="Winged helix-like DNA-binding domain superfamily/Winged helix DNA-binding domain"/>
    <property type="match status" value="1"/>
</dbReference>
<proteinExistence type="predicted"/>
<dbReference type="Proteomes" id="UP001318300">
    <property type="component" value="Unassembled WGS sequence"/>
</dbReference>
<dbReference type="PROSITE" id="PS51186">
    <property type="entry name" value="GNAT"/>
    <property type="match status" value="1"/>
</dbReference>
<evidence type="ECO:0000259" key="1">
    <source>
        <dbReference type="PROSITE" id="PS50995"/>
    </source>
</evidence>